<dbReference type="Proteomes" id="UP001390339">
    <property type="component" value="Unassembled WGS sequence"/>
</dbReference>
<comment type="caution">
    <text evidence="2">The sequence shown here is derived from an EMBL/GenBank/DDBJ whole genome shotgun (WGS) entry which is preliminary data.</text>
</comment>
<organism evidence="2 3">
    <name type="scientific">Apiospora arundinis</name>
    <dbReference type="NCBI Taxonomy" id="335852"/>
    <lineage>
        <taxon>Eukaryota</taxon>
        <taxon>Fungi</taxon>
        <taxon>Dikarya</taxon>
        <taxon>Ascomycota</taxon>
        <taxon>Pezizomycotina</taxon>
        <taxon>Sordariomycetes</taxon>
        <taxon>Xylariomycetidae</taxon>
        <taxon>Amphisphaeriales</taxon>
        <taxon>Apiosporaceae</taxon>
        <taxon>Apiospora</taxon>
    </lineage>
</organism>
<dbReference type="InterPro" id="IPR056009">
    <property type="entry name" value="DUF7587"/>
</dbReference>
<protein>
    <recommendedName>
        <fullName evidence="1">DUF7587 domain-containing protein</fullName>
    </recommendedName>
</protein>
<proteinExistence type="predicted"/>
<evidence type="ECO:0000313" key="2">
    <source>
        <dbReference type="EMBL" id="KAK8869012.1"/>
    </source>
</evidence>
<feature type="domain" description="DUF7587" evidence="1">
    <location>
        <begin position="253"/>
        <end position="373"/>
    </location>
</feature>
<accession>A0ABR2IVZ8</accession>
<dbReference type="Pfam" id="PF24494">
    <property type="entry name" value="DUF7587"/>
    <property type="match status" value="1"/>
</dbReference>
<gene>
    <name evidence="2" type="ORF">PGQ11_007590</name>
</gene>
<sequence length="560" mass="63239">MENADAKLVELVEKLAIEDTTGQLTHESRRVCVANPLHLARPSYFQIQDAMQTLSKFPMPHVESIQRRFGYADPPITHLGISDKDVALLRGGARELQEYIDSIQTTIGALNGVAECAVYERLKVLGNPSPGETSDKSMAEEIVEELLLGLGKQIKTIIRDVLDNTGDSDFALWKVAKECHKQATIHSGSLDADRYMDQRSMESRVAGNQYHTRGGLNYCVFWAGFWNRVIEKVPGGPTLFRPPGPMSLRDTDIPAYLFRTFDPGSSGMNNEEVVASRLSCHDTLQSDSRTDVLTFQPKGATIMLYQHLTKGISRAEVDDNFVSWTSSLLFAIQYAIYRGQSRNPSEIKICVVDTPKFPRGQFARDTWLLEQYRETAMQLGGQFERFWRLRDGKDYYNGEYLSQGALNHANRSRLVSMEQLVDAGLCKLYPEFEDPDGTSEWAERVKRLRWDWSGPQTTSDEEIQQALELGCFLSPSEPLDMALMLLAFKNRKSRFSALAILKAPPGWAVKPVEVRRYWEAIEALKCCGIVRPSPRGVGHPREAAGNYLSTLRKILRRIFE</sequence>
<keyword evidence="3" id="KW-1185">Reference proteome</keyword>
<dbReference type="EMBL" id="JAPCWZ010000004">
    <property type="protein sequence ID" value="KAK8869012.1"/>
    <property type="molecule type" value="Genomic_DNA"/>
</dbReference>
<evidence type="ECO:0000313" key="3">
    <source>
        <dbReference type="Proteomes" id="UP001390339"/>
    </source>
</evidence>
<name>A0ABR2IVZ8_9PEZI</name>
<evidence type="ECO:0000259" key="1">
    <source>
        <dbReference type="Pfam" id="PF24494"/>
    </source>
</evidence>
<reference evidence="2 3" key="1">
    <citation type="journal article" date="2024" name="IMA Fungus">
        <title>Apiospora arundinis, a panoply of carbohydrate-active enzymes and secondary metabolites.</title>
        <authorList>
            <person name="Sorensen T."/>
            <person name="Petersen C."/>
            <person name="Muurmann A.T."/>
            <person name="Christiansen J.V."/>
            <person name="Brundto M.L."/>
            <person name="Overgaard C.K."/>
            <person name="Boysen A.T."/>
            <person name="Wollenberg R.D."/>
            <person name="Larsen T.O."/>
            <person name="Sorensen J.L."/>
            <person name="Nielsen K.L."/>
            <person name="Sondergaard T.E."/>
        </authorList>
    </citation>
    <scope>NUCLEOTIDE SEQUENCE [LARGE SCALE GENOMIC DNA]</scope>
    <source>
        <strain evidence="2 3">AAU 773</strain>
    </source>
</reference>